<dbReference type="SUPFAM" id="SSF81901">
    <property type="entry name" value="HCP-like"/>
    <property type="match status" value="1"/>
</dbReference>
<comment type="caution">
    <text evidence="2">The sequence shown here is derived from an EMBL/GenBank/DDBJ whole genome shotgun (WGS) entry which is preliminary data.</text>
</comment>
<dbReference type="Gene3D" id="1.25.40.10">
    <property type="entry name" value="Tetratricopeptide repeat domain"/>
    <property type="match status" value="1"/>
</dbReference>
<evidence type="ECO:0000313" key="3">
    <source>
        <dbReference type="EMBL" id="CAF1473144.1"/>
    </source>
</evidence>
<name>A0A814Z242_9BILA</name>
<dbReference type="Proteomes" id="UP000663870">
    <property type="component" value="Unassembled WGS sequence"/>
</dbReference>
<dbReference type="Proteomes" id="UP000663854">
    <property type="component" value="Unassembled WGS sequence"/>
</dbReference>
<reference evidence="2" key="1">
    <citation type="submission" date="2021-02" db="EMBL/GenBank/DDBJ databases">
        <authorList>
            <person name="Nowell W R."/>
        </authorList>
    </citation>
    <scope>NUCLEOTIDE SEQUENCE</scope>
</reference>
<dbReference type="Pfam" id="PF13181">
    <property type="entry name" value="TPR_8"/>
    <property type="match status" value="1"/>
</dbReference>
<protein>
    <submittedName>
        <fullName evidence="2">Uncharacterized protein</fullName>
    </submittedName>
</protein>
<dbReference type="Proteomes" id="UP000663836">
    <property type="component" value="Unassembled WGS sequence"/>
</dbReference>
<gene>
    <name evidence="4" type="ORF">JBS370_LOCUS10083</name>
    <name evidence="3" type="ORF">JXQ802_LOCUS38859</name>
    <name evidence="1" type="ORF">PYM288_LOCUS24807</name>
    <name evidence="2" type="ORF">ZHD862_LOCUS24720</name>
</gene>
<dbReference type="AlphaFoldDB" id="A0A814Z242"/>
<proteinExistence type="predicted"/>
<organism evidence="2 5">
    <name type="scientific">Rotaria sordida</name>
    <dbReference type="NCBI Taxonomy" id="392033"/>
    <lineage>
        <taxon>Eukaryota</taxon>
        <taxon>Metazoa</taxon>
        <taxon>Spiralia</taxon>
        <taxon>Gnathifera</taxon>
        <taxon>Rotifera</taxon>
        <taxon>Eurotatoria</taxon>
        <taxon>Bdelloidea</taxon>
        <taxon>Philodinida</taxon>
        <taxon>Philodinidae</taxon>
        <taxon>Rotaria</taxon>
    </lineage>
</organism>
<dbReference type="InterPro" id="IPR019734">
    <property type="entry name" value="TPR_rpt"/>
</dbReference>
<evidence type="ECO:0000313" key="6">
    <source>
        <dbReference type="Proteomes" id="UP000663870"/>
    </source>
</evidence>
<sequence length="137" mass="15887">MSSKYAGDISLPTRINLCCDNQHDLKYNEIDLRAFGDVLQRMGKFELAETIYHRLLDKVSSSDSSLARLYHSLGNTNKEKKNYDSRLKWYQNSLEVFLQTHTSAFINLENLYGSMGEGYSYKKNIHQSLDCYEKAIK</sequence>
<keyword evidence="6" id="KW-1185">Reference proteome</keyword>
<dbReference type="Proteomes" id="UP000663864">
    <property type="component" value="Unassembled WGS sequence"/>
</dbReference>
<evidence type="ECO:0000313" key="2">
    <source>
        <dbReference type="EMBL" id="CAF1237966.1"/>
    </source>
</evidence>
<dbReference type="EMBL" id="CAJNOH010001284">
    <property type="protein sequence ID" value="CAF1199710.1"/>
    <property type="molecule type" value="Genomic_DNA"/>
</dbReference>
<dbReference type="InterPro" id="IPR011990">
    <property type="entry name" value="TPR-like_helical_dom_sf"/>
</dbReference>
<accession>A0A814Z242</accession>
<dbReference type="EMBL" id="CAJOBD010000715">
    <property type="protein sequence ID" value="CAF3709977.1"/>
    <property type="molecule type" value="Genomic_DNA"/>
</dbReference>
<evidence type="ECO:0000313" key="1">
    <source>
        <dbReference type="EMBL" id="CAF1199710.1"/>
    </source>
</evidence>
<evidence type="ECO:0000313" key="5">
    <source>
        <dbReference type="Proteomes" id="UP000663864"/>
    </source>
</evidence>
<dbReference type="EMBL" id="CAJNOT010001702">
    <property type="protein sequence ID" value="CAF1237966.1"/>
    <property type="molecule type" value="Genomic_DNA"/>
</dbReference>
<dbReference type="EMBL" id="CAJNOL010002188">
    <property type="protein sequence ID" value="CAF1473144.1"/>
    <property type="molecule type" value="Genomic_DNA"/>
</dbReference>
<evidence type="ECO:0000313" key="4">
    <source>
        <dbReference type="EMBL" id="CAF3709977.1"/>
    </source>
</evidence>